<evidence type="ECO:0000256" key="2">
    <source>
        <dbReference type="ARBA" id="ARBA00022679"/>
    </source>
</evidence>
<dbReference type="RefSeq" id="XP_007408358.1">
    <property type="nucleotide sequence ID" value="XM_007408296.1"/>
</dbReference>
<dbReference type="PROSITE" id="PS51158">
    <property type="entry name" value="ALPHA_KINASE"/>
    <property type="match status" value="1"/>
</dbReference>
<sequence length="434" mass="49683">MKKILALRSDPPEPGNLSSKPQIRKRKEVSDEDDFEDTSELSSEPERSRTQKRKRIVEVSESDEEELQLTKEITNENSSDSTEELSPLILQASVQPDHQNDNHKQVEYEDVDQLKASSHDEAKVNNEVNEDNQDNISDYWARNLRYTNTISEVHGVLVGQLLKDELMSLESFGNTHDLGGSAGWLLALINKDHDIVFKPTTITYRVDRGECIGSGQNMNCYEAELLIGDRVHHVVAKQYRSPDCPLSYYQVQAQSYIHTESVINRFKSKVVGSKNFTRLDKDIVESLRTVKCWVVQVVSNKQPTKDDSAGFWLFEEKLEGQNVKYVANNDFTPPEPKDTTPIHEMLHALVHEDFEENKGRDFICDLQGVGCTLTDPAFIDLDKSFGSGNLNYDRRKMYLSQHICNKWCENLGLKSVEKWRVKLGFTARKPWGNR</sequence>
<evidence type="ECO:0000259" key="7">
    <source>
        <dbReference type="PROSITE" id="PS51158"/>
    </source>
</evidence>
<dbReference type="InterPro" id="IPR004166">
    <property type="entry name" value="a-kinase_dom"/>
</dbReference>
<feature type="domain" description="Alpha-type protein kinase" evidence="7">
    <location>
        <begin position="176"/>
        <end position="416"/>
    </location>
</feature>
<evidence type="ECO:0000313" key="9">
    <source>
        <dbReference type="Proteomes" id="UP000001072"/>
    </source>
</evidence>
<evidence type="ECO:0000256" key="3">
    <source>
        <dbReference type="ARBA" id="ARBA00022741"/>
    </source>
</evidence>
<dbReference type="EMBL" id="GL883101">
    <property type="protein sequence ID" value="EGG08160.1"/>
    <property type="molecule type" value="Genomic_DNA"/>
</dbReference>
<dbReference type="Pfam" id="PF02816">
    <property type="entry name" value="Alpha_kinase"/>
    <property type="match status" value="1"/>
</dbReference>
<dbReference type="GeneID" id="18933666"/>
<reference evidence="9" key="1">
    <citation type="journal article" date="2011" name="Proc. Natl. Acad. Sci. U.S.A.">
        <title>Obligate biotrophy features unraveled by the genomic analysis of rust fungi.</title>
        <authorList>
            <person name="Duplessis S."/>
            <person name="Cuomo C.A."/>
            <person name="Lin Y.-C."/>
            <person name="Aerts A."/>
            <person name="Tisserant E."/>
            <person name="Veneault-Fourrey C."/>
            <person name="Joly D.L."/>
            <person name="Hacquard S."/>
            <person name="Amselem J."/>
            <person name="Cantarel B.L."/>
            <person name="Chiu R."/>
            <person name="Coutinho P.M."/>
            <person name="Feau N."/>
            <person name="Field M."/>
            <person name="Frey P."/>
            <person name="Gelhaye E."/>
            <person name="Goldberg J."/>
            <person name="Grabherr M.G."/>
            <person name="Kodira C.D."/>
            <person name="Kohler A."/>
            <person name="Kuees U."/>
            <person name="Lindquist E.A."/>
            <person name="Lucas S.M."/>
            <person name="Mago R."/>
            <person name="Mauceli E."/>
            <person name="Morin E."/>
            <person name="Murat C."/>
            <person name="Pangilinan J.L."/>
            <person name="Park R."/>
            <person name="Pearson M."/>
            <person name="Quesneville H."/>
            <person name="Rouhier N."/>
            <person name="Sakthikumar S."/>
            <person name="Salamov A.A."/>
            <person name="Schmutz J."/>
            <person name="Selles B."/>
            <person name="Shapiro H."/>
            <person name="Tanguay P."/>
            <person name="Tuskan G.A."/>
            <person name="Henrissat B."/>
            <person name="Van de Peer Y."/>
            <person name="Rouze P."/>
            <person name="Ellis J.G."/>
            <person name="Dodds P.N."/>
            <person name="Schein J.E."/>
            <person name="Zhong S."/>
            <person name="Hamelin R.C."/>
            <person name="Grigoriev I.V."/>
            <person name="Szabo L.J."/>
            <person name="Martin F."/>
        </authorList>
    </citation>
    <scope>NUCLEOTIDE SEQUENCE [LARGE SCALE GENOMIC DNA]</scope>
    <source>
        <strain evidence="9">98AG31 / pathotype 3-4-7</strain>
    </source>
</reference>
<dbReference type="SMART" id="SM00811">
    <property type="entry name" value="Alpha_kinase"/>
    <property type="match status" value="1"/>
</dbReference>
<dbReference type="PANTHER" id="PTHR45992:SF2">
    <property type="entry name" value="EUKARYOTIC ELONGATION FACTOR 2 KINASE"/>
    <property type="match status" value="1"/>
</dbReference>
<dbReference type="AlphaFoldDB" id="F4RHF3"/>
<evidence type="ECO:0000256" key="4">
    <source>
        <dbReference type="ARBA" id="ARBA00022777"/>
    </source>
</evidence>
<feature type="region of interest" description="Disordered" evidence="6">
    <location>
        <begin position="1"/>
        <end position="84"/>
    </location>
</feature>
<keyword evidence="1" id="KW-0723">Serine/threonine-protein kinase</keyword>
<dbReference type="GO" id="GO:0005524">
    <property type="term" value="F:ATP binding"/>
    <property type="evidence" value="ECO:0007669"/>
    <property type="project" value="UniProtKB-KW"/>
</dbReference>
<evidence type="ECO:0000256" key="6">
    <source>
        <dbReference type="SAM" id="MobiDB-lite"/>
    </source>
</evidence>
<dbReference type="GO" id="GO:0004674">
    <property type="term" value="F:protein serine/threonine kinase activity"/>
    <property type="evidence" value="ECO:0007669"/>
    <property type="project" value="UniProtKB-KW"/>
</dbReference>
<dbReference type="InterPro" id="IPR011009">
    <property type="entry name" value="Kinase-like_dom_sf"/>
</dbReference>
<feature type="compositionally biased region" description="Acidic residues" evidence="6">
    <location>
        <begin position="30"/>
        <end position="39"/>
    </location>
</feature>
<dbReference type="GO" id="GO:0031037">
    <property type="term" value="P:myosin II filament disassembly"/>
    <property type="evidence" value="ECO:0007669"/>
    <property type="project" value="TreeGrafter"/>
</dbReference>
<feature type="compositionally biased region" description="Polar residues" evidence="6">
    <location>
        <begin position="71"/>
        <end position="80"/>
    </location>
</feature>
<dbReference type="OrthoDB" id="301415at2759"/>
<protein>
    <recommendedName>
        <fullName evidence="7">Alpha-type protein kinase domain-containing protein</fullName>
    </recommendedName>
</protein>
<evidence type="ECO:0000256" key="5">
    <source>
        <dbReference type="ARBA" id="ARBA00022840"/>
    </source>
</evidence>
<dbReference type="InterPro" id="IPR051852">
    <property type="entry name" value="Alpha-type_PK"/>
</dbReference>
<proteinExistence type="predicted"/>
<dbReference type="CDD" id="cd04515">
    <property type="entry name" value="Alpha_kinase"/>
    <property type="match status" value="1"/>
</dbReference>
<gene>
    <name evidence="8" type="ORF">MELLADRAFT_84933</name>
</gene>
<name>F4RHF3_MELLP</name>
<evidence type="ECO:0000313" key="8">
    <source>
        <dbReference type="EMBL" id="EGG08160.1"/>
    </source>
</evidence>
<keyword evidence="2" id="KW-0808">Transferase</keyword>
<dbReference type="SUPFAM" id="SSF56112">
    <property type="entry name" value="Protein kinase-like (PK-like)"/>
    <property type="match status" value="1"/>
</dbReference>
<keyword evidence="5" id="KW-0067">ATP-binding</keyword>
<dbReference type="Gene3D" id="3.20.200.10">
    <property type="entry name" value="MHCK/EF2 kinase"/>
    <property type="match status" value="1"/>
</dbReference>
<dbReference type="HOGENOM" id="CLU_631737_0_0_1"/>
<dbReference type="VEuPathDB" id="FungiDB:MELLADRAFT_84933"/>
<dbReference type="Proteomes" id="UP000001072">
    <property type="component" value="Unassembled WGS sequence"/>
</dbReference>
<organism evidence="9">
    <name type="scientific">Melampsora larici-populina (strain 98AG31 / pathotype 3-4-7)</name>
    <name type="common">Poplar leaf rust fungus</name>
    <dbReference type="NCBI Taxonomy" id="747676"/>
    <lineage>
        <taxon>Eukaryota</taxon>
        <taxon>Fungi</taxon>
        <taxon>Dikarya</taxon>
        <taxon>Basidiomycota</taxon>
        <taxon>Pucciniomycotina</taxon>
        <taxon>Pucciniomycetes</taxon>
        <taxon>Pucciniales</taxon>
        <taxon>Melampsoraceae</taxon>
        <taxon>Melampsora</taxon>
    </lineage>
</organism>
<dbReference type="GO" id="GO:1903013">
    <property type="term" value="P:response to differentiation-inducing factor 1"/>
    <property type="evidence" value="ECO:0007669"/>
    <property type="project" value="TreeGrafter"/>
</dbReference>
<dbReference type="eggNOG" id="KOG3614">
    <property type="taxonomic scope" value="Eukaryota"/>
</dbReference>
<keyword evidence="9" id="KW-1185">Reference proteome</keyword>
<keyword evidence="4" id="KW-0418">Kinase</keyword>
<dbReference type="PANTHER" id="PTHR45992">
    <property type="entry name" value="EUKARYOTIC ELONGATION FACTOR 2 KINASE-RELATED"/>
    <property type="match status" value="1"/>
</dbReference>
<dbReference type="InParanoid" id="F4RHF3"/>
<dbReference type="KEGG" id="mlr:MELLADRAFT_84933"/>
<accession>F4RHF3</accession>
<evidence type="ECO:0000256" key="1">
    <source>
        <dbReference type="ARBA" id="ARBA00022527"/>
    </source>
</evidence>
<keyword evidence="3" id="KW-0547">Nucleotide-binding</keyword>